<keyword evidence="1" id="KW-0802">TPR repeat</keyword>
<keyword evidence="3" id="KW-0732">Signal</keyword>
<dbReference type="InterPro" id="IPR034706">
    <property type="entry name" value="CpoB"/>
</dbReference>
<evidence type="ECO:0000256" key="1">
    <source>
        <dbReference type="PROSITE-ProRule" id="PRU00339"/>
    </source>
</evidence>
<feature type="compositionally biased region" description="Low complexity" evidence="2">
    <location>
        <begin position="97"/>
        <end position="106"/>
    </location>
</feature>
<feature type="repeat" description="TPR" evidence="1">
    <location>
        <begin position="242"/>
        <end position="275"/>
    </location>
</feature>
<dbReference type="Pfam" id="PF13174">
    <property type="entry name" value="TPR_6"/>
    <property type="match status" value="1"/>
</dbReference>
<accession>A0A7V4WWU4</accession>
<gene>
    <name evidence="4" type="ORF">ENK44_16315</name>
</gene>
<dbReference type="PROSITE" id="PS50005">
    <property type="entry name" value="TPR"/>
    <property type="match status" value="1"/>
</dbReference>
<evidence type="ECO:0000313" key="4">
    <source>
        <dbReference type="EMBL" id="HGY57273.1"/>
    </source>
</evidence>
<feature type="signal peptide" evidence="3">
    <location>
        <begin position="1"/>
        <end position="24"/>
    </location>
</feature>
<proteinExistence type="inferred from homology"/>
<feature type="compositionally biased region" description="Low complexity" evidence="2">
    <location>
        <begin position="55"/>
        <end position="66"/>
    </location>
</feature>
<dbReference type="EMBL" id="DRQG01000151">
    <property type="protein sequence ID" value="HGY57273.1"/>
    <property type="molecule type" value="Genomic_DNA"/>
</dbReference>
<evidence type="ECO:0000256" key="3">
    <source>
        <dbReference type="SAM" id="SignalP"/>
    </source>
</evidence>
<dbReference type="Proteomes" id="UP000885779">
    <property type="component" value="Unassembled WGS sequence"/>
</dbReference>
<feature type="region of interest" description="Disordered" evidence="2">
    <location>
        <begin position="53"/>
        <end position="113"/>
    </location>
</feature>
<dbReference type="InterPro" id="IPR011990">
    <property type="entry name" value="TPR-like_helical_dom_sf"/>
</dbReference>
<sequence length="288" mass="32459">MNRLFINFLTLLSLFVFIALNSCAGTRDGEPAEDEAAATKNDENLDDIEKLLGITTEESSSTPTKTFEPKKQSKNDEEKLKLLDSGELAKKERKKSSSYMAAANAASKDKEKEEIKKLKKQLARKDRQISDLQAKIEEQDKELAKLVKRKQSYSYTPGGAVGTVGAGEYESTYQDARAAFEAHDYNRALQLFESLLASSTTHSLSDNAQYWIGECHYALGQYNAAIIAFEKVFTFPRSNKKDDAQFKLGLCYLRKGDKAKAREEFNRLQTDYPKSEYVTRAQKLLAKL</sequence>
<dbReference type="Pfam" id="PF13432">
    <property type="entry name" value="TPR_16"/>
    <property type="match status" value="1"/>
</dbReference>
<feature type="compositionally biased region" description="Basic and acidic residues" evidence="2">
    <location>
        <begin position="67"/>
        <end position="90"/>
    </location>
</feature>
<dbReference type="GO" id="GO:0051301">
    <property type="term" value="P:cell division"/>
    <property type="evidence" value="ECO:0007669"/>
    <property type="project" value="InterPro"/>
</dbReference>
<dbReference type="Gene3D" id="1.25.40.10">
    <property type="entry name" value="Tetratricopeptide repeat domain"/>
    <property type="match status" value="1"/>
</dbReference>
<organism evidence="4">
    <name type="scientific">Caldithrix abyssi</name>
    <dbReference type="NCBI Taxonomy" id="187145"/>
    <lineage>
        <taxon>Bacteria</taxon>
        <taxon>Pseudomonadati</taxon>
        <taxon>Calditrichota</taxon>
        <taxon>Calditrichia</taxon>
        <taxon>Calditrichales</taxon>
        <taxon>Calditrichaceae</taxon>
        <taxon>Caldithrix</taxon>
    </lineage>
</organism>
<comment type="caution">
    <text evidence="4">The sequence shown here is derived from an EMBL/GenBank/DDBJ whole genome shotgun (WGS) entry which is preliminary data.</text>
</comment>
<protein>
    <submittedName>
        <fullName evidence="4">Tetratricopeptide repeat protein</fullName>
    </submittedName>
</protein>
<feature type="chain" id="PRO_5030702042" evidence="3">
    <location>
        <begin position="25"/>
        <end position="288"/>
    </location>
</feature>
<dbReference type="SUPFAM" id="SSF48452">
    <property type="entry name" value="TPR-like"/>
    <property type="match status" value="1"/>
</dbReference>
<dbReference type="HAMAP" id="MF_02066">
    <property type="entry name" value="CpoB"/>
    <property type="match status" value="1"/>
</dbReference>
<evidence type="ECO:0000256" key="2">
    <source>
        <dbReference type="SAM" id="MobiDB-lite"/>
    </source>
</evidence>
<dbReference type="AlphaFoldDB" id="A0A7V4WWU4"/>
<reference evidence="4" key="1">
    <citation type="journal article" date="2020" name="mSystems">
        <title>Genome- and Community-Level Interaction Insights into Carbon Utilization and Element Cycling Functions of Hydrothermarchaeota in Hydrothermal Sediment.</title>
        <authorList>
            <person name="Zhou Z."/>
            <person name="Liu Y."/>
            <person name="Xu W."/>
            <person name="Pan J."/>
            <person name="Luo Z.H."/>
            <person name="Li M."/>
        </authorList>
    </citation>
    <scope>NUCLEOTIDE SEQUENCE [LARGE SCALE GENOMIC DNA]</scope>
    <source>
        <strain evidence="4">HyVt-577</strain>
    </source>
</reference>
<name>A0A7V4WWU4_CALAY</name>
<dbReference type="InterPro" id="IPR019734">
    <property type="entry name" value="TPR_rpt"/>
</dbReference>